<dbReference type="PANTHER" id="PTHR22617:SF23">
    <property type="entry name" value="CHEMOTAXIS PROTEIN CHEW"/>
    <property type="match status" value="1"/>
</dbReference>
<dbReference type="AlphaFoldDB" id="A0AAE4FP24"/>
<dbReference type="RefSeq" id="WP_322876911.1">
    <property type="nucleotide sequence ID" value="NZ_JAVMIP010000001.1"/>
</dbReference>
<dbReference type="SUPFAM" id="SSF50341">
    <property type="entry name" value="CheW-like"/>
    <property type="match status" value="1"/>
</dbReference>
<dbReference type="PANTHER" id="PTHR22617">
    <property type="entry name" value="CHEMOTAXIS SENSOR HISTIDINE KINASE-RELATED"/>
    <property type="match status" value="1"/>
</dbReference>
<sequence length="176" mass="18856">MLSSSDFLADDSQVLDGNFQGLQTPEGDLHLRFSLSSGTELALPAVGVREVIATPPDRITPVPNTSATLLGVLNLRGQVIWVADAGQFLGEEVPINADRPEISIIAIEDEELVVGLAVDQVKGMEWLNPEAIVPPGNISDSMIPFIRGEWIMDEASSQSLKLLDAVAVIRSARWGG</sequence>
<protein>
    <submittedName>
        <fullName evidence="2">Chemotaxis protein CheW</fullName>
    </submittedName>
</protein>
<dbReference type="EMBL" id="JAVMIP010000001">
    <property type="protein sequence ID" value="MDS3859608.1"/>
    <property type="molecule type" value="Genomic_DNA"/>
</dbReference>
<dbReference type="SMART" id="SM00260">
    <property type="entry name" value="CheW"/>
    <property type="match status" value="1"/>
</dbReference>
<organism evidence="2 3">
    <name type="scientific">Pseudocalidococcus azoricus BACA0444</name>
    <dbReference type="NCBI Taxonomy" id="2918990"/>
    <lineage>
        <taxon>Bacteria</taxon>
        <taxon>Bacillati</taxon>
        <taxon>Cyanobacteriota</taxon>
        <taxon>Cyanophyceae</taxon>
        <taxon>Acaryochloridales</taxon>
        <taxon>Thermosynechococcaceae</taxon>
        <taxon>Pseudocalidococcus</taxon>
        <taxon>Pseudocalidococcus azoricus</taxon>
    </lineage>
</organism>
<evidence type="ECO:0000313" key="3">
    <source>
        <dbReference type="Proteomes" id="UP001268256"/>
    </source>
</evidence>
<evidence type="ECO:0000313" key="2">
    <source>
        <dbReference type="EMBL" id="MDS3859608.1"/>
    </source>
</evidence>
<dbReference type="InterPro" id="IPR039315">
    <property type="entry name" value="CheW"/>
</dbReference>
<dbReference type="PROSITE" id="PS50851">
    <property type="entry name" value="CHEW"/>
    <property type="match status" value="1"/>
</dbReference>
<dbReference type="InterPro" id="IPR036061">
    <property type="entry name" value="CheW-like_dom_sf"/>
</dbReference>
<feature type="domain" description="CheW-like" evidence="1">
    <location>
        <begin position="27"/>
        <end position="174"/>
    </location>
</feature>
<dbReference type="GO" id="GO:0006935">
    <property type="term" value="P:chemotaxis"/>
    <property type="evidence" value="ECO:0007669"/>
    <property type="project" value="InterPro"/>
</dbReference>
<dbReference type="Proteomes" id="UP001268256">
    <property type="component" value="Unassembled WGS sequence"/>
</dbReference>
<evidence type="ECO:0000259" key="1">
    <source>
        <dbReference type="PROSITE" id="PS50851"/>
    </source>
</evidence>
<dbReference type="Gene3D" id="2.30.30.40">
    <property type="entry name" value="SH3 Domains"/>
    <property type="match status" value="1"/>
</dbReference>
<comment type="caution">
    <text evidence="2">The sequence shown here is derived from an EMBL/GenBank/DDBJ whole genome shotgun (WGS) entry which is preliminary data.</text>
</comment>
<dbReference type="GO" id="GO:0007165">
    <property type="term" value="P:signal transduction"/>
    <property type="evidence" value="ECO:0007669"/>
    <property type="project" value="InterPro"/>
</dbReference>
<dbReference type="InterPro" id="IPR002545">
    <property type="entry name" value="CheW-lke_dom"/>
</dbReference>
<proteinExistence type="predicted"/>
<gene>
    <name evidence="2" type="ORF">RIF25_02185</name>
</gene>
<dbReference type="GO" id="GO:0005829">
    <property type="term" value="C:cytosol"/>
    <property type="evidence" value="ECO:0007669"/>
    <property type="project" value="TreeGrafter"/>
</dbReference>
<dbReference type="Gene3D" id="2.40.50.180">
    <property type="entry name" value="CheA-289, Domain 4"/>
    <property type="match status" value="1"/>
</dbReference>
<keyword evidence="3" id="KW-1185">Reference proteome</keyword>
<dbReference type="Pfam" id="PF01584">
    <property type="entry name" value="CheW"/>
    <property type="match status" value="1"/>
</dbReference>
<reference evidence="3" key="1">
    <citation type="submission" date="2023-07" db="EMBL/GenBank/DDBJ databases">
        <authorList>
            <person name="Luz R."/>
            <person name="Cordeiro R."/>
            <person name="Fonseca A."/>
            <person name="Goncalves V."/>
        </authorList>
    </citation>
    <scope>NUCLEOTIDE SEQUENCE [LARGE SCALE GENOMIC DNA]</scope>
    <source>
        <strain evidence="3">BACA0444</strain>
    </source>
</reference>
<name>A0AAE4FP24_9CYAN</name>
<accession>A0AAE4FP24</accession>